<feature type="compositionally biased region" description="Polar residues" evidence="1">
    <location>
        <begin position="23"/>
        <end position="39"/>
    </location>
</feature>
<evidence type="ECO:0000313" key="4">
    <source>
        <dbReference type="Proteomes" id="UP000654075"/>
    </source>
</evidence>
<accession>A0A813G9Q9</accession>
<keyword evidence="4" id="KW-1185">Reference proteome</keyword>
<gene>
    <name evidence="2" type="ORF">PGLA1383_LOCUS38512</name>
    <name evidence="3" type="ORF">PGLA2088_LOCUS42341</name>
</gene>
<evidence type="ECO:0000313" key="3">
    <source>
        <dbReference type="EMBL" id="CAE8722121.1"/>
    </source>
</evidence>
<sequence>MAPRESVAVCLSSDRLAGYRPGSTPSTPTASLSGSNASGSPCMVTPRRRGSLAAGYEGRFGSSIFQAQEKCPPQAAQTPRSARKSGVTVFTDPMNPFARPSSKAIVKVEDARSDHLRAGARTNNPRFIPVEGGERQVASDGRQKLVAYRYGHHEWRPSKRCPDASPTDAPLSPRASRGAREVLAPESAGKSVLYNYLNDMKQCKSSLRAVPSVPSAALQRFNSDRHEVPSMRVHRPERARSLSVDRCHVQAESDKVDSYGFAKKRPVSGQWTSRSNRELLHHEEQATVMTPRTERLHAQADKRFVEMVTHMKEANPNVRKHFEQYKDRNQNTAGLLDNHSPVIC</sequence>
<name>A0A813G9Q9_POLGL</name>
<evidence type="ECO:0000256" key="1">
    <source>
        <dbReference type="SAM" id="MobiDB-lite"/>
    </source>
</evidence>
<organism evidence="2 4">
    <name type="scientific">Polarella glacialis</name>
    <name type="common">Dinoflagellate</name>
    <dbReference type="NCBI Taxonomy" id="89957"/>
    <lineage>
        <taxon>Eukaryota</taxon>
        <taxon>Sar</taxon>
        <taxon>Alveolata</taxon>
        <taxon>Dinophyceae</taxon>
        <taxon>Suessiales</taxon>
        <taxon>Suessiaceae</taxon>
        <taxon>Polarella</taxon>
    </lineage>
</organism>
<comment type="caution">
    <text evidence="2">The sequence shown here is derived from an EMBL/GenBank/DDBJ whole genome shotgun (WGS) entry which is preliminary data.</text>
</comment>
<dbReference type="Proteomes" id="UP000626109">
    <property type="component" value="Unassembled WGS sequence"/>
</dbReference>
<dbReference type="EMBL" id="CAJNNV010027622">
    <property type="protein sequence ID" value="CAE8620988.1"/>
    <property type="molecule type" value="Genomic_DNA"/>
</dbReference>
<dbReference type="AlphaFoldDB" id="A0A813G9Q9"/>
<dbReference type="EMBL" id="CAJNNW010034249">
    <property type="protein sequence ID" value="CAE8722121.1"/>
    <property type="molecule type" value="Genomic_DNA"/>
</dbReference>
<feature type="region of interest" description="Disordered" evidence="1">
    <location>
        <begin position="68"/>
        <end position="101"/>
    </location>
</feature>
<evidence type="ECO:0000313" key="2">
    <source>
        <dbReference type="EMBL" id="CAE8620988.1"/>
    </source>
</evidence>
<reference evidence="2" key="1">
    <citation type="submission" date="2021-02" db="EMBL/GenBank/DDBJ databases">
        <authorList>
            <person name="Dougan E. K."/>
            <person name="Rhodes N."/>
            <person name="Thang M."/>
            <person name="Chan C."/>
        </authorList>
    </citation>
    <scope>NUCLEOTIDE SEQUENCE</scope>
</reference>
<feature type="region of interest" description="Disordered" evidence="1">
    <location>
        <begin position="156"/>
        <end position="181"/>
    </location>
</feature>
<feature type="region of interest" description="Disordered" evidence="1">
    <location>
        <begin position="13"/>
        <end position="46"/>
    </location>
</feature>
<proteinExistence type="predicted"/>
<protein>
    <submittedName>
        <fullName evidence="2">Uncharacterized protein</fullName>
    </submittedName>
</protein>
<dbReference type="Proteomes" id="UP000654075">
    <property type="component" value="Unassembled WGS sequence"/>
</dbReference>